<keyword evidence="4 8" id="KW-0547">Nucleotide-binding</keyword>
<evidence type="ECO:0000256" key="1">
    <source>
        <dbReference type="ARBA" id="ARBA00022490"/>
    </source>
</evidence>
<dbReference type="PANTHER" id="PTHR19136">
    <property type="entry name" value="MOLYBDENUM COFACTOR GUANYLYLTRANSFERASE"/>
    <property type="match status" value="1"/>
</dbReference>
<keyword evidence="10" id="KW-0548">Nucleotidyltransferase</keyword>
<name>A0ABW8P6C1_9FLAO</name>
<keyword evidence="1 8" id="KW-0963">Cytoplasm</keyword>
<keyword evidence="5 8" id="KW-0460">Magnesium</keyword>
<evidence type="ECO:0000256" key="4">
    <source>
        <dbReference type="ARBA" id="ARBA00022741"/>
    </source>
</evidence>
<evidence type="ECO:0000259" key="9">
    <source>
        <dbReference type="Pfam" id="PF12804"/>
    </source>
</evidence>
<dbReference type="PANTHER" id="PTHR19136:SF81">
    <property type="entry name" value="MOLYBDENUM COFACTOR GUANYLYLTRANSFERASE"/>
    <property type="match status" value="1"/>
</dbReference>
<evidence type="ECO:0000313" key="10">
    <source>
        <dbReference type="EMBL" id="MFK6999928.1"/>
    </source>
</evidence>
<proteinExistence type="inferred from homology"/>
<evidence type="ECO:0000256" key="3">
    <source>
        <dbReference type="ARBA" id="ARBA00022723"/>
    </source>
</evidence>
<evidence type="ECO:0000256" key="2">
    <source>
        <dbReference type="ARBA" id="ARBA00022679"/>
    </source>
</evidence>
<dbReference type="RefSeq" id="WP_088399999.1">
    <property type="nucleotide sequence ID" value="NZ_JAZGZP010000004.1"/>
</dbReference>
<comment type="similarity">
    <text evidence="8">Belongs to the MobA family.</text>
</comment>
<dbReference type="HAMAP" id="MF_00316">
    <property type="entry name" value="MobA"/>
    <property type="match status" value="1"/>
</dbReference>
<evidence type="ECO:0000256" key="7">
    <source>
        <dbReference type="ARBA" id="ARBA00023150"/>
    </source>
</evidence>
<evidence type="ECO:0000256" key="5">
    <source>
        <dbReference type="ARBA" id="ARBA00022842"/>
    </source>
</evidence>
<dbReference type="InterPro" id="IPR013482">
    <property type="entry name" value="Molybde_CF_guanTrfase"/>
</dbReference>
<dbReference type="SUPFAM" id="SSF53448">
    <property type="entry name" value="Nucleotide-diphospho-sugar transferases"/>
    <property type="match status" value="1"/>
</dbReference>
<protein>
    <recommendedName>
        <fullName evidence="8">Probable molybdenum cofactor guanylyltransferase</fullName>
        <shortName evidence="8">MoCo guanylyltransferase</shortName>
        <ecNumber evidence="8">2.7.7.77</ecNumber>
    </recommendedName>
    <alternativeName>
        <fullName evidence="8">GTP:molybdopterin guanylyltransferase</fullName>
    </alternativeName>
    <alternativeName>
        <fullName evidence="8">Mo-MPT guanylyltransferase</fullName>
    </alternativeName>
    <alternativeName>
        <fullName evidence="8">Molybdopterin guanylyltransferase</fullName>
    </alternativeName>
    <alternativeName>
        <fullName evidence="8">Molybdopterin-guanine dinucleotide synthase</fullName>
        <shortName evidence="8">MGD synthase</shortName>
    </alternativeName>
</protein>
<dbReference type="Proteomes" id="UP001621706">
    <property type="component" value="Unassembled WGS sequence"/>
</dbReference>
<evidence type="ECO:0000256" key="8">
    <source>
        <dbReference type="HAMAP-Rule" id="MF_00316"/>
    </source>
</evidence>
<dbReference type="InterPro" id="IPR029044">
    <property type="entry name" value="Nucleotide-diphossugar_trans"/>
</dbReference>
<feature type="binding site" evidence="8">
    <location>
        <position position="20"/>
    </location>
    <ligand>
        <name>GTP</name>
        <dbReference type="ChEBI" id="CHEBI:37565"/>
    </ligand>
</feature>
<evidence type="ECO:0000313" key="11">
    <source>
        <dbReference type="Proteomes" id="UP001621706"/>
    </source>
</evidence>
<dbReference type="GO" id="GO:0061603">
    <property type="term" value="F:molybdenum cofactor guanylyltransferase activity"/>
    <property type="evidence" value="ECO:0007669"/>
    <property type="project" value="UniProtKB-EC"/>
</dbReference>
<feature type="binding site" evidence="8">
    <location>
        <position position="93"/>
    </location>
    <ligand>
        <name>Mg(2+)</name>
        <dbReference type="ChEBI" id="CHEBI:18420"/>
    </ligand>
</feature>
<sequence>MEIEGYILAGGKSSRMGTEKGLLLLNKIPFVIHIKNALQPICSTIKIVTSNPEYKKLRLEIIEDLIKNKGPVGGIQTALNSSKTRYTIIVSVDAPLITTSLIEILIENHIIKNASITIFGNEENEIPLIGVYNTDLEKIFKKAIINDKLKLREVLKEIKKQKIDIPKEIEYQVQNINTKEEYKTIVNQFRNKDAN</sequence>
<comment type="function">
    <text evidence="8">Transfers a GMP moiety from GTP to Mo-molybdopterin (Mo-MPT) cofactor (Moco or molybdenum cofactor) to form Mo-molybdopterin guanine dinucleotide (Mo-MGD) cofactor.</text>
</comment>
<feature type="binding site" evidence="8">
    <location>
        <position position="64"/>
    </location>
    <ligand>
        <name>GTP</name>
        <dbReference type="ChEBI" id="CHEBI:37565"/>
    </ligand>
</feature>
<dbReference type="InterPro" id="IPR025877">
    <property type="entry name" value="MobA-like_NTP_Trfase"/>
</dbReference>
<evidence type="ECO:0000256" key="6">
    <source>
        <dbReference type="ARBA" id="ARBA00023134"/>
    </source>
</evidence>
<keyword evidence="2 8" id="KW-0808">Transferase</keyword>
<comment type="cofactor">
    <cofactor evidence="8">
        <name>Mg(2+)</name>
        <dbReference type="ChEBI" id="CHEBI:18420"/>
    </cofactor>
</comment>
<feature type="binding site" evidence="8">
    <location>
        <begin position="8"/>
        <end position="10"/>
    </location>
    <ligand>
        <name>GTP</name>
        <dbReference type="ChEBI" id="CHEBI:37565"/>
    </ligand>
</feature>
<keyword evidence="6 8" id="KW-0342">GTP-binding</keyword>
<dbReference type="EC" id="2.7.7.77" evidence="8"/>
<organism evidence="10 11">
    <name type="scientific">Flavobacterium oreochromis</name>
    <dbReference type="NCBI Taxonomy" id="2906078"/>
    <lineage>
        <taxon>Bacteria</taxon>
        <taxon>Pseudomonadati</taxon>
        <taxon>Bacteroidota</taxon>
        <taxon>Flavobacteriia</taxon>
        <taxon>Flavobacteriales</taxon>
        <taxon>Flavobacteriaceae</taxon>
        <taxon>Flavobacterium</taxon>
    </lineage>
</organism>
<comment type="caution">
    <text evidence="10">The sequence shown here is derived from an EMBL/GenBank/DDBJ whole genome shotgun (WGS) entry which is preliminary data.</text>
</comment>
<gene>
    <name evidence="8" type="primary">mobA</name>
    <name evidence="10" type="ORF">V3I07_03355</name>
</gene>
<feature type="domain" description="MobA-like NTP transferase" evidence="9">
    <location>
        <begin position="5"/>
        <end position="157"/>
    </location>
</feature>
<comment type="caution">
    <text evidence="8">Lacks conserved residue(s) required for the propagation of feature annotation.</text>
</comment>
<comment type="subcellular location">
    <subcellularLocation>
        <location evidence="8">Cytoplasm</location>
    </subcellularLocation>
</comment>
<comment type="domain">
    <text evidence="8">The N-terminal domain determines nucleotide recognition and specific binding, while the C-terminal domain determines the specific binding to the target protein.</text>
</comment>
<keyword evidence="3 8" id="KW-0479">Metal-binding</keyword>
<dbReference type="Pfam" id="PF12804">
    <property type="entry name" value="NTP_transf_3"/>
    <property type="match status" value="1"/>
</dbReference>
<reference evidence="10 11" key="1">
    <citation type="submission" date="2024-02" db="EMBL/GenBank/DDBJ databases">
        <title>Comparative Genomic Analysis of Flavobacterium Species Causing Columnaris Disease of Freshwater Fish in Thailand: Insights into Virulence and Resistance Mechanisms.</title>
        <authorList>
            <person name="Nguyen D."/>
            <person name="Chokmangmeepisarn P."/>
            <person name="Khianchaikhan K."/>
            <person name="Morishita M."/>
            <person name="Bunnoy A."/>
            <person name="Rodkhum C."/>
        </authorList>
    </citation>
    <scope>NUCLEOTIDE SEQUENCE [LARGE SCALE GENOMIC DNA]</scope>
    <source>
        <strain evidence="10 11">CNRT2201</strain>
    </source>
</reference>
<keyword evidence="11" id="KW-1185">Reference proteome</keyword>
<keyword evidence="7 8" id="KW-0501">Molybdenum cofactor biosynthesis</keyword>
<accession>A0ABW8P6C1</accession>
<dbReference type="Gene3D" id="3.90.550.10">
    <property type="entry name" value="Spore Coat Polysaccharide Biosynthesis Protein SpsA, Chain A"/>
    <property type="match status" value="1"/>
</dbReference>
<dbReference type="CDD" id="cd02503">
    <property type="entry name" value="MobA"/>
    <property type="match status" value="1"/>
</dbReference>
<feature type="binding site" evidence="8">
    <location>
        <position position="93"/>
    </location>
    <ligand>
        <name>GTP</name>
        <dbReference type="ChEBI" id="CHEBI:37565"/>
    </ligand>
</feature>
<dbReference type="EMBL" id="JAZGZP010000004">
    <property type="protein sequence ID" value="MFK6999928.1"/>
    <property type="molecule type" value="Genomic_DNA"/>
</dbReference>
<comment type="catalytic activity">
    <reaction evidence="8">
        <text>Mo-molybdopterin + GTP + H(+) = Mo-molybdopterin guanine dinucleotide + diphosphate</text>
        <dbReference type="Rhea" id="RHEA:34243"/>
        <dbReference type="ChEBI" id="CHEBI:15378"/>
        <dbReference type="ChEBI" id="CHEBI:33019"/>
        <dbReference type="ChEBI" id="CHEBI:37565"/>
        <dbReference type="ChEBI" id="CHEBI:71302"/>
        <dbReference type="ChEBI" id="CHEBI:71310"/>
        <dbReference type="EC" id="2.7.7.77"/>
    </reaction>
</comment>